<dbReference type="Pfam" id="PF00724">
    <property type="entry name" value="Oxidored_FMN"/>
    <property type="match status" value="1"/>
</dbReference>
<reference evidence="6 7" key="1">
    <citation type="journal article" date="2023" name="G3 (Bethesda)">
        <title>A chromosome-level genome assembly of Zasmidium syzygii isolated from banana leaves.</title>
        <authorList>
            <person name="van Westerhoven A.C."/>
            <person name="Mehrabi R."/>
            <person name="Talebi R."/>
            <person name="Steentjes M.B.F."/>
            <person name="Corcolon B."/>
            <person name="Chong P.A."/>
            <person name="Kema G.H.J."/>
            <person name="Seidl M.F."/>
        </authorList>
    </citation>
    <scope>NUCLEOTIDE SEQUENCE [LARGE SCALE GENOMIC DNA]</scope>
    <source>
        <strain evidence="6 7">P124</strain>
    </source>
</reference>
<dbReference type="InterPro" id="IPR013785">
    <property type="entry name" value="Aldolase_TIM"/>
</dbReference>
<gene>
    <name evidence="6" type="ORF">PRZ48_006709</name>
</gene>
<keyword evidence="7" id="KW-1185">Reference proteome</keyword>
<evidence type="ECO:0000256" key="3">
    <source>
        <dbReference type="ARBA" id="ARBA00022643"/>
    </source>
</evidence>
<dbReference type="EMBL" id="JAXOVC010000004">
    <property type="protein sequence ID" value="KAK4503281.1"/>
    <property type="molecule type" value="Genomic_DNA"/>
</dbReference>
<evidence type="ECO:0000313" key="7">
    <source>
        <dbReference type="Proteomes" id="UP001305779"/>
    </source>
</evidence>
<evidence type="ECO:0000259" key="5">
    <source>
        <dbReference type="Pfam" id="PF00724"/>
    </source>
</evidence>
<dbReference type="PANTHER" id="PTHR43656">
    <property type="entry name" value="BINDING OXIDOREDUCTASE, PUTATIVE (AFU_ORTHOLOGUE AFUA_2G08260)-RELATED"/>
    <property type="match status" value="1"/>
</dbReference>
<dbReference type="Proteomes" id="UP001305779">
    <property type="component" value="Unassembled WGS sequence"/>
</dbReference>
<evidence type="ECO:0000313" key="6">
    <source>
        <dbReference type="EMBL" id="KAK4503281.1"/>
    </source>
</evidence>
<feature type="domain" description="NADH:flavin oxidoreductase/NADH oxidase N-terminal" evidence="5">
    <location>
        <begin position="1"/>
        <end position="203"/>
    </location>
</feature>
<sequence>MTESHIQDVIHRFVWTARKAEELGADGVEIDAAHGYLISQFLSPLSNRRTDRWGGSLENRARLLFEVVRAVRSAMSSKFGVGVKINSADYQRGGFGPDDLTWVATRLNDVGLDLIEISGGSHESPAMTGTHSKQRKSTRDREAYFLEVARKLKEVTTIPLMVTGGIRSKKTAEQVVSSGDKLIVGIGTAIGLMPDPVERWKKGEDPSPHTATSWVLSGKLTSAGQIACVQYNLHRTALGRSTWIGVWPLLAIIVFLLNENSQAKAYRKWAHALKTSKVHRQAHSNPQLLREPGFQLIPSRLAILGLIPLHRSNSVVLFIGTGIPGLEQPSCRDELLYALSPVIDQGLGVVEQEGEGVDFWAEA</sequence>
<evidence type="ECO:0000256" key="2">
    <source>
        <dbReference type="ARBA" id="ARBA00022630"/>
    </source>
</evidence>
<dbReference type="SUPFAM" id="SSF51395">
    <property type="entry name" value="FMN-linked oxidoreductases"/>
    <property type="match status" value="1"/>
</dbReference>
<name>A0ABR0ENV4_ZASCE</name>
<accession>A0ABR0ENV4</accession>
<organism evidence="6 7">
    <name type="scientific">Zasmidium cellare</name>
    <name type="common">Wine cellar mold</name>
    <name type="synonym">Racodium cellare</name>
    <dbReference type="NCBI Taxonomy" id="395010"/>
    <lineage>
        <taxon>Eukaryota</taxon>
        <taxon>Fungi</taxon>
        <taxon>Dikarya</taxon>
        <taxon>Ascomycota</taxon>
        <taxon>Pezizomycotina</taxon>
        <taxon>Dothideomycetes</taxon>
        <taxon>Dothideomycetidae</taxon>
        <taxon>Mycosphaerellales</taxon>
        <taxon>Mycosphaerellaceae</taxon>
        <taxon>Zasmidium</taxon>
    </lineage>
</organism>
<evidence type="ECO:0000256" key="1">
    <source>
        <dbReference type="ARBA" id="ARBA00005979"/>
    </source>
</evidence>
<dbReference type="PANTHER" id="PTHR43656:SF2">
    <property type="entry name" value="BINDING OXIDOREDUCTASE, PUTATIVE (AFU_ORTHOLOGUE AFUA_2G08260)-RELATED"/>
    <property type="match status" value="1"/>
</dbReference>
<evidence type="ECO:0000256" key="4">
    <source>
        <dbReference type="ARBA" id="ARBA00023002"/>
    </source>
</evidence>
<comment type="similarity">
    <text evidence="1">Belongs to the NADH:flavin oxidoreductase/NADH oxidase family.</text>
</comment>
<dbReference type="InterPro" id="IPR001155">
    <property type="entry name" value="OxRdtase_FMN_N"/>
</dbReference>
<comment type="caution">
    <text evidence="6">The sequence shown here is derived from an EMBL/GenBank/DDBJ whole genome shotgun (WGS) entry which is preliminary data.</text>
</comment>
<keyword evidence="4" id="KW-0560">Oxidoreductase</keyword>
<protein>
    <recommendedName>
        <fullName evidence="5">NADH:flavin oxidoreductase/NADH oxidase N-terminal domain-containing protein</fullName>
    </recommendedName>
</protein>
<dbReference type="Gene3D" id="3.20.20.70">
    <property type="entry name" value="Aldolase class I"/>
    <property type="match status" value="1"/>
</dbReference>
<keyword evidence="3" id="KW-0288">FMN</keyword>
<dbReference type="InterPro" id="IPR051799">
    <property type="entry name" value="NADH_flavin_oxidoreductase"/>
</dbReference>
<keyword evidence="2" id="KW-0285">Flavoprotein</keyword>
<proteinExistence type="inferred from homology"/>